<dbReference type="Proteomes" id="UP000438093">
    <property type="component" value="Unassembled WGS sequence"/>
</dbReference>
<comment type="subcellular location">
    <subcellularLocation>
        <location evidence="1">Cell membrane</location>
        <topology evidence="1">Multi-pass membrane protein</topology>
    </subcellularLocation>
</comment>
<comment type="caution">
    <text evidence="7">The sequence shown here is derived from an EMBL/GenBank/DDBJ whole genome shotgun (WGS) entry which is preliminary data.</text>
</comment>
<name>A0A6N7RJH6_9ACTN</name>
<feature type="transmembrane region" description="Helical" evidence="6">
    <location>
        <begin position="156"/>
        <end position="180"/>
    </location>
</feature>
<keyword evidence="4 6" id="KW-1133">Transmembrane helix</keyword>
<feature type="transmembrane region" description="Helical" evidence="6">
    <location>
        <begin position="308"/>
        <end position="328"/>
    </location>
</feature>
<evidence type="ECO:0000256" key="6">
    <source>
        <dbReference type="SAM" id="Phobius"/>
    </source>
</evidence>
<dbReference type="RefSeq" id="WP_154332269.1">
    <property type="nucleotide sequence ID" value="NZ_VTFY01000001.1"/>
</dbReference>
<reference evidence="8" key="1">
    <citation type="submission" date="2019-08" db="EMBL/GenBank/DDBJ databases">
        <title>Arthrobacter sp. nov., isolated from plateau pika and Tibetan wild ass.</title>
        <authorList>
            <person name="Ge Y."/>
        </authorList>
    </citation>
    <scope>NUCLEOTIDE SEQUENCE [LARGE SCALE GENOMIC DNA]</scope>
    <source>
        <strain evidence="8">HF-4214</strain>
    </source>
</reference>
<feature type="transmembrane region" description="Helical" evidence="6">
    <location>
        <begin position="340"/>
        <end position="358"/>
    </location>
</feature>
<proteinExistence type="predicted"/>
<keyword evidence="3 6" id="KW-0812">Transmembrane</keyword>
<keyword evidence="8" id="KW-1185">Reference proteome</keyword>
<evidence type="ECO:0008006" key="9">
    <source>
        <dbReference type="Google" id="ProtNLM"/>
    </source>
</evidence>
<protein>
    <recommendedName>
        <fullName evidence="9">Polysaccharide biosynthesis protein</fullName>
    </recommendedName>
</protein>
<feature type="transmembrane region" description="Helical" evidence="6">
    <location>
        <begin position="437"/>
        <end position="458"/>
    </location>
</feature>
<dbReference type="EMBL" id="VTFY01000001">
    <property type="protein sequence ID" value="MRX81409.1"/>
    <property type="molecule type" value="Genomic_DNA"/>
</dbReference>
<feature type="transmembrane region" description="Helical" evidence="6">
    <location>
        <begin position="464"/>
        <end position="486"/>
    </location>
</feature>
<dbReference type="PANTHER" id="PTHR30250:SF26">
    <property type="entry name" value="PSMA PROTEIN"/>
    <property type="match status" value="1"/>
</dbReference>
<dbReference type="GO" id="GO:0005886">
    <property type="term" value="C:plasma membrane"/>
    <property type="evidence" value="ECO:0007669"/>
    <property type="project" value="UniProtKB-SubCell"/>
</dbReference>
<accession>A0A6N7RJH6</accession>
<evidence type="ECO:0000313" key="8">
    <source>
        <dbReference type="Proteomes" id="UP000438093"/>
    </source>
</evidence>
<dbReference type="InterPro" id="IPR050833">
    <property type="entry name" value="Poly_Biosynth_Transport"/>
</dbReference>
<sequence>MLSRSKSFFGNAFWSFALQMVNILVAFIVPRVVISCYGSDVNGLVTSLTQFVSYISLVEAGISGAAVFALYKPLASKDYGAVSVVVSAAKRFYYRSGWIFVALIAVLAFVYPVFVDCGSMGNIQVVLLVVSLGSMGVLDFFTLAKYRVLLTASQRNWVIQIATILYKVLYACVIAVLAFLGFSVEIVYIAAIAPVIIRSVILSLYAKSKFKQVDFSADDKGYRLDQRWNAFYLQVLGAVQSGAPVIVATFVLQDLALVSVFSIYLLVANGIQSVCMSFINGTQASFGDVIARGQTETLQRTFKELQTISYTCNALICGVALALINPFVGLYTSEITELNYVYPAVGFLVVLNVFLYHLKTPQGLLVVASGMYRETRMQTTIQTLVLLSGSVVGGLVAGMPGILVGCCLSNLYRDLDLLVFIPKVLTKTPIRDTAKRMLVSVVECALIAAPFIAVGYSGGSWADWLIAAAAMLAWGFLVCVSCCWLAEREQFKSLMTRLRKML</sequence>
<evidence type="ECO:0000256" key="1">
    <source>
        <dbReference type="ARBA" id="ARBA00004651"/>
    </source>
</evidence>
<gene>
    <name evidence="7" type="ORF">GJG86_02700</name>
</gene>
<keyword evidence="2" id="KW-1003">Cell membrane</keyword>
<dbReference type="PANTHER" id="PTHR30250">
    <property type="entry name" value="PST FAMILY PREDICTED COLANIC ACID TRANSPORTER"/>
    <property type="match status" value="1"/>
</dbReference>
<keyword evidence="5 6" id="KW-0472">Membrane</keyword>
<feature type="transmembrane region" description="Helical" evidence="6">
    <location>
        <begin position="123"/>
        <end position="144"/>
    </location>
</feature>
<evidence type="ECO:0000313" key="7">
    <source>
        <dbReference type="EMBL" id="MRX81409.1"/>
    </source>
</evidence>
<feature type="transmembrane region" description="Helical" evidence="6">
    <location>
        <begin position="92"/>
        <end position="111"/>
    </location>
</feature>
<feature type="transmembrane region" description="Helical" evidence="6">
    <location>
        <begin position="12"/>
        <end position="31"/>
    </location>
</feature>
<feature type="transmembrane region" description="Helical" evidence="6">
    <location>
        <begin position="51"/>
        <end position="71"/>
    </location>
</feature>
<feature type="transmembrane region" description="Helical" evidence="6">
    <location>
        <begin position="258"/>
        <end position="279"/>
    </location>
</feature>
<evidence type="ECO:0000256" key="3">
    <source>
        <dbReference type="ARBA" id="ARBA00022692"/>
    </source>
</evidence>
<evidence type="ECO:0000256" key="4">
    <source>
        <dbReference type="ARBA" id="ARBA00022989"/>
    </source>
</evidence>
<organism evidence="7 8">
    <name type="scientific">Eggerthella guodeyinii</name>
    <dbReference type="NCBI Taxonomy" id="2690837"/>
    <lineage>
        <taxon>Bacteria</taxon>
        <taxon>Bacillati</taxon>
        <taxon>Actinomycetota</taxon>
        <taxon>Coriobacteriia</taxon>
        <taxon>Eggerthellales</taxon>
        <taxon>Eggerthellaceae</taxon>
        <taxon>Eggerthella</taxon>
    </lineage>
</organism>
<evidence type="ECO:0000256" key="5">
    <source>
        <dbReference type="ARBA" id="ARBA00023136"/>
    </source>
</evidence>
<evidence type="ECO:0000256" key="2">
    <source>
        <dbReference type="ARBA" id="ARBA00022475"/>
    </source>
</evidence>
<feature type="transmembrane region" description="Helical" evidence="6">
    <location>
        <begin position="230"/>
        <end position="252"/>
    </location>
</feature>
<feature type="transmembrane region" description="Helical" evidence="6">
    <location>
        <begin position="186"/>
        <end position="206"/>
    </location>
</feature>
<dbReference type="AlphaFoldDB" id="A0A6N7RJH6"/>